<reference evidence="4" key="1">
    <citation type="journal article" date="2011" name="Proc. Natl. Acad. Sci. U.S.A.">
        <title>Obligate biotrophy features unraveled by the genomic analysis of rust fungi.</title>
        <authorList>
            <person name="Duplessis S."/>
            <person name="Cuomo C.A."/>
            <person name="Lin Y.-C."/>
            <person name="Aerts A."/>
            <person name="Tisserant E."/>
            <person name="Veneault-Fourrey C."/>
            <person name="Joly D.L."/>
            <person name="Hacquard S."/>
            <person name="Amselem J."/>
            <person name="Cantarel B.L."/>
            <person name="Chiu R."/>
            <person name="Coutinho P.M."/>
            <person name="Feau N."/>
            <person name="Field M."/>
            <person name="Frey P."/>
            <person name="Gelhaye E."/>
            <person name="Goldberg J."/>
            <person name="Grabherr M.G."/>
            <person name="Kodira C.D."/>
            <person name="Kohler A."/>
            <person name="Kuees U."/>
            <person name="Lindquist E.A."/>
            <person name="Lucas S.M."/>
            <person name="Mago R."/>
            <person name="Mauceli E."/>
            <person name="Morin E."/>
            <person name="Murat C."/>
            <person name="Pangilinan J.L."/>
            <person name="Park R."/>
            <person name="Pearson M."/>
            <person name="Quesneville H."/>
            <person name="Rouhier N."/>
            <person name="Sakthikumar S."/>
            <person name="Salamov A.A."/>
            <person name="Schmutz J."/>
            <person name="Selles B."/>
            <person name="Shapiro H."/>
            <person name="Tanguay P."/>
            <person name="Tuskan G.A."/>
            <person name="Henrissat B."/>
            <person name="Van de Peer Y."/>
            <person name="Rouze P."/>
            <person name="Ellis J.G."/>
            <person name="Dodds P.N."/>
            <person name="Schein J.E."/>
            <person name="Zhong S."/>
            <person name="Hamelin R.C."/>
            <person name="Grigoriev I.V."/>
            <person name="Szabo L.J."/>
            <person name="Martin F."/>
        </authorList>
    </citation>
    <scope>NUCLEOTIDE SEQUENCE [LARGE SCALE GENOMIC DNA]</scope>
    <source>
        <strain evidence="4">98AG31 / pathotype 3-4-7</strain>
    </source>
</reference>
<dbReference type="HOGENOM" id="CLU_903379_0_0_1"/>
<evidence type="ECO:0000313" key="4">
    <source>
        <dbReference type="Proteomes" id="UP000001072"/>
    </source>
</evidence>
<organism evidence="4">
    <name type="scientific">Melampsora larici-populina (strain 98AG31 / pathotype 3-4-7)</name>
    <name type="common">Poplar leaf rust fungus</name>
    <dbReference type="NCBI Taxonomy" id="747676"/>
    <lineage>
        <taxon>Eukaryota</taxon>
        <taxon>Fungi</taxon>
        <taxon>Dikarya</taxon>
        <taxon>Basidiomycota</taxon>
        <taxon>Pucciniomycotina</taxon>
        <taxon>Pucciniomycetes</taxon>
        <taxon>Pucciniales</taxon>
        <taxon>Melampsoraceae</taxon>
        <taxon>Melampsora</taxon>
    </lineage>
</organism>
<feature type="region of interest" description="Disordered" evidence="2">
    <location>
        <begin position="17"/>
        <end position="46"/>
    </location>
</feature>
<dbReference type="InParanoid" id="F4R3Z3"/>
<accession>F4R3Z3</accession>
<sequence>MMVYPTTIASRCITSVTPKSSKSSYANSKLKTSQRPKSTKHTRPDAVEDLDNEGRLEKSESTTQFISAHHLGPEVGKSFMSPDLVSFQHNGPTSRRIPPKSTCLKTQTSNLVDLNPESAVIPSVTKVKVHPDLIEFSDLDLFETENHEPDRVIPSIINNETPKSGVNVFQMEQLRNDKKIHLVLALEESLSRLTSKVEMAEKEAIDHTLAIKNARQQGMSNTNCCFFTTLEKLTQTADDLLQELKARVALLEKKTGTIDQLKGKIASIEQKFTQMKENLDEALSELQKQEEIITKMMGLPDSEYSSSE</sequence>
<keyword evidence="1" id="KW-0175">Coiled coil</keyword>
<protein>
    <submittedName>
        <fullName evidence="3">Uncharacterized protein</fullName>
    </submittedName>
</protein>
<keyword evidence="4" id="KW-1185">Reference proteome</keyword>
<evidence type="ECO:0000256" key="1">
    <source>
        <dbReference type="SAM" id="Coils"/>
    </source>
</evidence>
<dbReference type="RefSeq" id="XP_007403645.1">
    <property type="nucleotide sequence ID" value="XM_007403583.1"/>
</dbReference>
<dbReference type="GeneID" id="18921299"/>
<feature type="compositionally biased region" description="Polar residues" evidence="2">
    <location>
        <begin position="17"/>
        <end position="31"/>
    </location>
</feature>
<name>F4R3Z3_MELLP</name>
<dbReference type="VEuPathDB" id="FungiDB:MELLADRAFT_101206"/>
<feature type="compositionally biased region" description="Basic residues" evidence="2">
    <location>
        <begin position="32"/>
        <end position="41"/>
    </location>
</feature>
<dbReference type="Proteomes" id="UP000001072">
    <property type="component" value="Unassembled WGS sequence"/>
</dbReference>
<proteinExistence type="predicted"/>
<feature type="coiled-coil region" evidence="1">
    <location>
        <begin position="183"/>
        <end position="296"/>
    </location>
</feature>
<evidence type="ECO:0000313" key="3">
    <source>
        <dbReference type="EMBL" id="EGG12707.1"/>
    </source>
</evidence>
<gene>
    <name evidence="3" type="ORF">MELLADRAFT_101206</name>
</gene>
<evidence type="ECO:0000256" key="2">
    <source>
        <dbReference type="SAM" id="MobiDB-lite"/>
    </source>
</evidence>
<dbReference type="AlphaFoldDB" id="F4R3Z3"/>
<dbReference type="KEGG" id="mlr:MELLADRAFT_101206"/>
<dbReference type="EMBL" id="GL883090">
    <property type="protein sequence ID" value="EGG12707.1"/>
    <property type="molecule type" value="Genomic_DNA"/>
</dbReference>